<evidence type="ECO:0000313" key="3">
    <source>
        <dbReference type="Proteomes" id="UP000228740"/>
    </source>
</evidence>
<sequence length="431" mass="44122">MSKLYVPDGAWLVCSDGMKKQQIKVTSQSTVTIAGGYLKATVDDRPGGNFMCAKMVIAGAVVGALLGAALVVGSVLSGGALAVAACAAAGAAAGAGVSLIPSICGMLLQNWTPFDSNVLTAGKHPLLENSMIPCRLGGNVMILYSEKAADEFTDKVVAETVLTVGAVVCASYLLSALALSVGAAGSSLLATYAEYGMASTIMQGLGMGTVFAASYGVNAVYDEVKDVTGFENYVTGQAYDLDKKPQNELMGEVTDKKYGAATDALGSGKEISQSQTSGYQSTTVNQSTISQNRVFIADNSGNVTPPGTTATSTTISANNRLPNSSVGNTQVHVNASSTNVRITPNTTTATSTSMSSVYGTQYNNSLRSNVATGVKTTAGGALKGLGINFAIDLFRATSNWALASQIAELNTAMQNEEAAARAKINVLAGKD</sequence>
<proteinExistence type="predicted"/>
<dbReference type="OrthoDB" id="1454494at2"/>
<dbReference type="Pfam" id="PF14107">
    <property type="entry name" value="DUF4280"/>
    <property type="match status" value="1"/>
</dbReference>
<keyword evidence="1" id="KW-0812">Transmembrane</keyword>
<gene>
    <name evidence="2" type="ORF">CLV73_3465</name>
</gene>
<feature type="transmembrane region" description="Helical" evidence="1">
    <location>
        <begin position="82"/>
        <end position="108"/>
    </location>
</feature>
<dbReference type="InterPro" id="IPR025460">
    <property type="entry name" value="DUF4280"/>
</dbReference>
<feature type="transmembrane region" description="Helical" evidence="1">
    <location>
        <begin position="55"/>
        <end position="76"/>
    </location>
</feature>
<dbReference type="RefSeq" id="WP_100378078.1">
    <property type="nucleotide sequence ID" value="NZ_PGFD01000003.1"/>
</dbReference>
<comment type="caution">
    <text evidence="2">The sequence shown here is derived from an EMBL/GenBank/DDBJ whole genome shotgun (WGS) entry which is preliminary data.</text>
</comment>
<reference evidence="2 3" key="1">
    <citation type="submission" date="2017-11" db="EMBL/GenBank/DDBJ databases">
        <title>Genomic Encyclopedia of Archaeal and Bacterial Type Strains, Phase II (KMG-II): From Individual Species to Whole Genera.</title>
        <authorList>
            <person name="Goeker M."/>
        </authorList>
    </citation>
    <scope>NUCLEOTIDE SEQUENCE [LARGE SCALE GENOMIC DNA]</scope>
    <source>
        <strain evidence="2 3">DSM 27617</strain>
    </source>
</reference>
<protein>
    <submittedName>
        <fullName evidence="2">Uncharacterized protein DUF4280</fullName>
    </submittedName>
</protein>
<keyword evidence="3" id="KW-1185">Reference proteome</keyword>
<organism evidence="2 3">
    <name type="scientific">Chryseobacterium geocarposphaerae</name>
    <dbReference type="NCBI Taxonomy" id="1416776"/>
    <lineage>
        <taxon>Bacteria</taxon>
        <taxon>Pseudomonadati</taxon>
        <taxon>Bacteroidota</taxon>
        <taxon>Flavobacteriia</taxon>
        <taxon>Flavobacteriales</taxon>
        <taxon>Weeksellaceae</taxon>
        <taxon>Chryseobacterium group</taxon>
        <taxon>Chryseobacterium</taxon>
    </lineage>
</organism>
<accession>A0A2M9BXX7</accession>
<evidence type="ECO:0000313" key="2">
    <source>
        <dbReference type="EMBL" id="PJJ62948.1"/>
    </source>
</evidence>
<dbReference type="EMBL" id="PGFD01000003">
    <property type="protein sequence ID" value="PJJ62948.1"/>
    <property type="molecule type" value="Genomic_DNA"/>
</dbReference>
<name>A0A2M9BXX7_9FLAO</name>
<dbReference type="AlphaFoldDB" id="A0A2M9BXX7"/>
<dbReference type="Proteomes" id="UP000228740">
    <property type="component" value="Unassembled WGS sequence"/>
</dbReference>
<evidence type="ECO:0000256" key="1">
    <source>
        <dbReference type="SAM" id="Phobius"/>
    </source>
</evidence>
<keyword evidence="1" id="KW-0472">Membrane</keyword>
<keyword evidence="1" id="KW-1133">Transmembrane helix</keyword>